<keyword evidence="9 13" id="KW-1133">Transmembrane helix</keyword>
<keyword evidence="11 13" id="KW-0472">Membrane</keyword>
<feature type="transmembrane region" description="Helical" evidence="13">
    <location>
        <begin position="299"/>
        <end position="321"/>
    </location>
</feature>
<evidence type="ECO:0000256" key="9">
    <source>
        <dbReference type="ARBA" id="ARBA00022989"/>
    </source>
</evidence>
<dbReference type="PANTHER" id="PTHR32024">
    <property type="entry name" value="TRK SYSTEM POTASSIUM UPTAKE PROTEIN TRKG-RELATED"/>
    <property type="match status" value="1"/>
</dbReference>
<feature type="transmembrane region" description="Helical" evidence="13">
    <location>
        <begin position="129"/>
        <end position="151"/>
    </location>
</feature>
<evidence type="ECO:0000256" key="11">
    <source>
        <dbReference type="ARBA" id="ARBA00023136"/>
    </source>
</evidence>
<keyword evidence="3" id="KW-0813">Transport</keyword>
<comment type="similarity">
    <text evidence="2">Belongs to the TrkH potassium transport family.</text>
</comment>
<feature type="binding site" evidence="12">
    <location>
        <position position="316"/>
    </location>
    <ligand>
        <name>K(+)</name>
        <dbReference type="ChEBI" id="CHEBI:29103"/>
    </ligand>
</feature>
<dbReference type="EMBL" id="PNHP01000008">
    <property type="protein sequence ID" value="PMC80728.1"/>
    <property type="molecule type" value="Genomic_DNA"/>
</dbReference>
<dbReference type="PANTHER" id="PTHR32024:SF2">
    <property type="entry name" value="TRK SYSTEM POTASSIUM UPTAKE PROTEIN TRKG-RELATED"/>
    <property type="match status" value="1"/>
</dbReference>
<keyword evidence="8 12" id="KW-0630">Potassium</keyword>
<comment type="subcellular location">
    <subcellularLocation>
        <location evidence="1">Cell inner membrane</location>
        <topology evidence="1">Multi-pass membrane protein</topology>
    </subcellularLocation>
</comment>
<dbReference type="GeneID" id="84579297"/>
<dbReference type="InterPro" id="IPR003445">
    <property type="entry name" value="Cat_transpt"/>
</dbReference>
<feature type="transmembrane region" description="Helical" evidence="13">
    <location>
        <begin position="38"/>
        <end position="58"/>
    </location>
</feature>
<dbReference type="Proteomes" id="UP000235658">
    <property type="component" value="Unassembled WGS sequence"/>
</dbReference>
<evidence type="ECO:0000256" key="1">
    <source>
        <dbReference type="ARBA" id="ARBA00004429"/>
    </source>
</evidence>
<dbReference type="AlphaFoldDB" id="A0A2N6UGK0"/>
<evidence type="ECO:0000313" key="14">
    <source>
        <dbReference type="EMBL" id="PMC80728.1"/>
    </source>
</evidence>
<keyword evidence="10" id="KW-0406">Ion transport</keyword>
<evidence type="ECO:0000256" key="12">
    <source>
        <dbReference type="PIRSR" id="PIRSR006247-1"/>
    </source>
</evidence>
<keyword evidence="5" id="KW-0997">Cell inner membrane</keyword>
<accession>A0A2N6UGK0</accession>
<evidence type="ECO:0000256" key="2">
    <source>
        <dbReference type="ARBA" id="ARBA00009137"/>
    </source>
</evidence>
<feature type="binding site" evidence="12">
    <location>
        <position position="315"/>
    </location>
    <ligand>
        <name>K(+)</name>
        <dbReference type="ChEBI" id="CHEBI:29103"/>
    </ligand>
</feature>
<keyword evidence="12" id="KW-0479">Metal-binding</keyword>
<dbReference type="Pfam" id="PF02386">
    <property type="entry name" value="TrkH"/>
    <property type="match status" value="1"/>
</dbReference>
<protein>
    <submittedName>
        <fullName evidence="14">Potassium transporter KefA</fullName>
    </submittedName>
</protein>
<dbReference type="GO" id="GO:0046872">
    <property type="term" value="F:metal ion binding"/>
    <property type="evidence" value="ECO:0007669"/>
    <property type="project" value="UniProtKB-KW"/>
</dbReference>
<feature type="transmembrane region" description="Helical" evidence="13">
    <location>
        <begin position="12"/>
        <end position="32"/>
    </location>
</feature>
<gene>
    <name evidence="14" type="ORF">CJ192_08875</name>
</gene>
<keyword evidence="6" id="KW-0633">Potassium transport</keyword>
<feature type="transmembrane region" description="Helical" evidence="13">
    <location>
        <begin position="186"/>
        <end position="205"/>
    </location>
</feature>
<sequence length="486" mass="53591">MNLKIVKYSLGKLLLVLSGLLTFPLLVSLIYRESFEDIRNFVIPIIISLVLGIILSKRGDNRSHLYTKEAMFITASTWVLFSLIGAIPLFLTKSNYNGYIDALFEMVSGFTTSGASVALNVELLPHSIIFWRSLSHFVGGMGILVFTLAILPNSNKESSLLMKSEVPGPTFGKITPKLSDTARNLYGMYIVLTIITVILLLFGGMNLFESVIHAFGAAGTGGFSNKGISIGAYDSRYIEVVLAVMMAVFGVNFNIYFYAVTKNVREAVKSEELKWYIAIILISSALIFSNIVSIYKNTIYSLVNSIFTVSSIITTTGYVSADFGSWPLFSKSVIIMLMFIGGCAGSTAGGLKVSRFVILVKGGINQIKESMNPRKITINRLDGKKVDNETERSVSKYLVIYILIFIVLFMIVSIDMNDFETAFAAVSTTFNNVGPGLGAFGPITTFEQMSKLSKFVLTIAMLLGRLEIFPMLLILYPSTYRNLRNK</sequence>
<reference evidence="14 15" key="1">
    <citation type="submission" date="2017-09" db="EMBL/GenBank/DDBJ databases">
        <title>Bacterial strain isolated from the female urinary microbiota.</title>
        <authorList>
            <person name="Thomas-White K."/>
            <person name="Kumar N."/>
            <person name="Forster S."/>
            <person name="Putonti C."/>
            <person name="Lawley T."/>
            <person name="Wolfe A.J."/>
        </authorList>
    </citation>
    <scope>NUCLEOTIDE SEQUENCE [LARGE SCALE GENOMIC DNA]</scope>
    <source>
        <strain evidence="14 15">UMB0204</strain>
    </source>
</reference>
<dbReference type="GO" id="GO:0005886">
    <property type="term" value="C:plasma membrane"/>
    <property type="evidence" value="ECO:0007669"/>
    <property type="project" value="UniProtKB-SubCell"/>
</dbReference>
<dbReference type="PIRSF" id="PIRSF006247">
    <property type="entry name" value="TrkH"/>
    <property type="match status" value="1"/>
</dbReference>
<dbReference type="RefSeq" id="WP_102198502.1">
    <property type="nucleotide sequence ID" value="NZ_PNHP01000008.1"/>
</dbReference>
<evidence type="ECO:0000256" key="6">
    <source>
        <dbReference type="ARBA" id="ARBA00022538"/>
    </source>
</evidence>
<organism evidence="14 15">
    <name type="scientific">Anaerococcus hydrogenalis</name>
    <dbReference type="NCBI Taxonomy" id="33029"/>
    <lineage>
        <taxon>Bacteria</taxon>
        <taxon>Bacillati</taxon>
        <taxon>Bacillota</taxon>
        <taxon>Tissierellia</taxon>
        <taxon>Tissierellales</taxon>
        <taxon>Peptoniphilaceae</taxon>
        <taxon>Anaerococcus</taxon>
    </lineage>
</organism>
<evidence type="ECO:0000313" key="15">
    <source>
        <dbReference type="Proteomes" id="UP000235658"/>
    </source>
</evidence>
<evidence type="ECO:0000256" key="7">
    <source>
        <dbReference type="ARBA" id="ARBA00022692"/>
    </source>
</evidence>
<evidence type="ECO:0000256" key="13">
    <source>
        <dbReference type="SAM" id="Phobius"/>
    </source>
</evidence>
<feature type="transmembrane region" description="Helical" evidence="13">
    <location>
        <begin position="394"/>
        <end position="414"/>
    </location>
</feature>
<feature type="binding site" evidence="12">
    <location>
        <position position="432"/>
    </location>
    <ligand>
        <name>K(+)</name>
        <dbReference type="ChEBI" id="CHEBI:29103"/>
    </ligand>
</feature>
<feature type="transmembrane region" description="Helical" evidence="13">
    <location>
        <begin position="455"/>
        <end position="476"/>
    </location>
</feature>
<evidence type="ECO:0000256" key="8">
    <source>
        <dbReference type="ARBA" id="ARBA00022958"/>
    </source>
</evidence>
<evidence type="ECO:0000256" key="3">
    <source>
        <dbReference type="ARBA" id="ARBA00022448"/>
    </source>
</evidence>
<feature type="binding site" evidence="12">
    <location>
        <position position="221"/>
    </location>
    <ligand>
        <name>K(+)</name>
        <dbReference type="ChEBI" id="CHEBI:29103"/>
    </ligand>
</feature>
<dbReference type="InterPro" id="IPR004772">
    <property type="entry name" value="TrkH"/>
</dbReference>
<keyword evidence="4" id="KW-1003">Cell membrane</keyword>
<keyword evidence="7 13" id="KW-0812">Transmembrane</keyword>
<feature type="transmembrane region" description="Helical" evidence="13">
    <location>
        <begin position="333"/>
        <end position="351"/>
    </location>
</feature>
<proteinExistence type="inferred from homology"/>
<name>A0A2N6UGK0_9FIRM</name>
<evidence type="ECO:0000256" key="10">
    <source>
        <dbReference type="ARBA" id="ARBA00023065"/>
    </source>
</evidence>
<feature type="transmembrane region" description="Helical" evidence="13">
    <location>
        <begin position="70"/>
        <end position="91"/>
    </location>
</feature>
<feature type="transmembrane region" description="Helical" evidence="13">
    <location>
        <begin position="273"/>
        <end position="292"/>
    </location>
</feature>
<feature type="binding site" evidence="12">
    <location>
        <position position="112"/>
    </location>
    <ligand>
        <name>K(+)</name>
        <dbReference type="ChEBI" id="CHEBI:29103"/>
    </ligand>
</feature>
<feature type="binding site" evidence="12">
    <location>
        <position position="433"/>
    </location>
    <ligand>
        <name>K(+)</name>
        <dbReference type="ChEBI" id="CHEBI:29103"/>
    </ligand>
</feature>
<evidence type="ECO:0000256" key="5">
    <source>
        <dbReference type="ARBA" id="ARBA00022519"/>
    </source>
</evidence>
<dbReference type="GO" id="GO:0015379">
    <property type="term" value="F:potassium:chloride symporter activity"/>
    <property type="evidence" value="ECO:0007669"/>
    <property type="project" value="InterPro"/>
</dbReference>
<evidence type="ECO:0000256" key="4">
    <source>
        <dbReference type="ARBA" id="ARBA00022475"/>
    </source>
</evidence>
<feature type="transmembrane region" description="Helical" evidence="13">
    <location>
        <begin position="240"/>
        <end position="261"/>
    </location>
</feature>
<comment type="caution">
    <text evidence="14">The sequence shown here is derived from an EMBL/GenBank/DDBJ whole genome shotgun (WGS) entry which is preliminary data.</text>
</comment>